<keyword evidence="14" id="KW-0469">Meiosis</keyword>
<keyword evidence="5 15" id="KW-0540">Nuclease</keyword>
<evidence type="ECO:0000256" key="11">
    <source>
        <dbReference type="ARBA" id="ARBA00023172"/>
    </source>
</evidence>
<dbReference type="InterPro" id="IPR033309">
    <property type="entry name" value="Mus81"/>
</dbReference>
<dbReference type="InterPro" id="IPR002836">
    <property type="entry name" value="PDCD5-like"/>
</dbReference>
<keyword evidence="11 15" id="KW-0233">DNA recombination</keyword>
<keyword evidence="6 15" id="KW-0479">Metal-binding</keyword>
<evidence type="ECO:0000256" key="13">
    <source>
        <dbReference type="ARBA" id="ARBA00023242"/>
    </source>
</evidence>
<feature type="region of interest" description="Disordered" evidence="16">
    <location>
        <begin position="1"/>
        <end position="27"/>
    </location>
</feature>
<dbReference type="EC" id="3.1.22.-" evidence="15"/>
<reference evidence="18 19" key="1">
    <citation type="journal article" date="2020" name="ISME J.">
        <title>Uncovering the hidden diversity of litter-decomposition mechanisms in mushroom-forming fungi.</title>
        <authorList>
            <person name="Floudas D."/>
            <person name="Bentzer J."/>
            <person name="Ahren D."/>
            <person name="Johansson T."/>
            <person name="Persson P."/>
            <person name="Tunlid A."/>
        </authorList>
    </citation>
    <scope>NUCLEOTIDE SEQUENCE [LARGE SCALE GENOMIC DNA]</scope>
    <source>
        <strain evidence="18 19">CBS 406.79</strain>
    </source>
</reference>
<dbReference type="InterPro" id="IPR036883">
    <property type="entry name" value="PDCD5-like_sf"/>
</dbReference>
<dbReference type="Gene3D" id="1.10.8.140">
    <property type="entry name" value="PDCD5-like"/>
    <property type="match status" value="1"/>
</dbReference>
<evidence type="ECO:0000256" key="3">
    <source>
        <dbReference type="ARBA" id="ARBA00010015"/>
    </source>
</evidence>
<protein>
    <recommendedName>
        <fullName evidence="15">Crossover junction endonuclease MUS81</fullName>
        <ecNumber evidence="15">3.1.22.-</ecNumber>
    </recommendedName>
</protein>
<dbReference type="Pfam" id="PF01984">
    <property type="entry name" value="dsDNA_bind"/>
    <property type="match status" value="1"/>
</dbReference>
<evidence type="ECO:0000256" key="9">
    <source>
        <dbReference type="ARBA" id="ARBA00022801"/>
    </source>
</evidence>
<evidence type="ECO:0000256" key="7">
    <source>
        <dbReference type="ARBA" id="ARBA00022759"/>
    </source>
</evidence>
<feature type="compositionally biased region" description="Polar residues" evidence="16">
    <location>
        <begin position="1"/>
        <end position="14"/>
    </location>
</feature>
<dbReference type="InterPro" id="IPR047416">
    <property type="entry name" value="XPF_nuclease_Mus81"/>
</dbReference>
<gene>
    <name evidence="18" type="ORF">D9757_007211</name>
</gene>
<dbReference type="Gene3D" id="3.40.50.10130">
    <property type="match status" value="1"/>
</dbReference>
<dbReference type="GO" id="GO:0000712">
    <property type="term" value="P:resolution of meiotic recombination intermediates"/>
    <property type="evidence" value="ECO:0007669"/>
    <property type="project" value="TreeGrafter"/>
</dbReference>
<dbReference type="GO" id="GO:0048257">
    <property type="term" value="F:3'-flap endonuclease activity"/>
    <property type="evidence" value="ECO:0007669"/>
    <property type="project" value="TreeGrafter"/>
</dbReference>
<dbReference type="Pfam" id="PF02732">
    <property type="entry name" value="ERCC4"/>
    <property type="match status" value="1"/>
</dbReference>
<dbReference type="InterPro" id="IPR042530">
    <property type="entry name" value="EME1/EME2_C"/>
</dbReference>
<feature type="compositionally biased region" description="Basic and acidic residues" evidence="16">
    <location>
        <begin position="16"/>
        <end position="27"/>
    </location>
</feature>
<dbReference type="OrthoDB" id="5963188at2759"/>
<dbReference type="Gene3D" id="1.10.150.670">
    <property type="entry name" value="Crossover junction endonuclease EME1, DNA-binding domain"/>
    <property type="match status" value="1"/>
</dbReference>
<dbReference type="GO" id="GO:0006308">
    <property type="term" value="P:DNA catabolic process"/>
    <property type="evidence" value="ECO:0007669"/>
    <property type="project" value="UniProtKB-UniRule"/>
</dbReference>
<comment type="subunit">
    <text evidence="15">Interacts with EME1.</text>
</comment>
<evidence type="ECO:0000256" key="14">
    <source>
        <dbReference type="ARBA" id="ARBA00023254"/>
    </source>
</evidence>
<keyword evidence="19" id="KW-1185">Reference proteome</keyword>
<dbReference type="SMART" id="SM00891">
    <property type="entry name" value="ERCC4"/>
    <property type="match status" value="1"/>
</dbReference>
<evidence type="ECO:0000256" key="8">
    <source>
        <dbReference type="ARBA" id="ARBA00022763"/>
    </source>
</evidence>
<evidence type="ECO:0000256" key="2">
    <source>
        <dbReference type="ARBA" id="ARBA00004123"/>
    </source>
</evidence>
<dbReference type="PANTHER" id="PTHR13451">
    <property type="entry name" value="CLASS II CROSSOVER JUNCTION ENDONUCLEASE MUS81"/>
    <property type="match status" value="1"/>
</dbReference>
<feature type="region of interest" description="Disordered" evidence="16">
    <location>
        <begin position="403"/>
        <end position="474"/>
    </location>
</feature>
<dbReference type="PANTHER" id="PTHR13451:SF0">
    <property type="entry name" value="CROSSOVER JUNCTION ENDONUCLEASE MUS81"/>
    <property type="match status" value="1"/>
</dbReference>
<dbReference type="GO" id="GO:0048476">
    <property type="term" value="C:Holliday junction resolvase complex"/>
    <property type="evidence" value="ECO:0007669"/>
    <property type="project" value="UniProtKB-UniRule"/>
</dbReference>
<dbReference type="GO" id="GO:0000727">
    <property type="term" value="P:double-strand break repair via break-induced replication"/>
    <property type="evidence" value="ECO:0007669"/>
    <property type="project" value="UniProtKB-UniRule"/>
</dbReference>
<keyword evidence="12 15" id="KW-0234">DNA repair</keyword>
<comment type="similarity">
    <text evidence="3 15">Belongs to the XPF family.</text>
</comment>
<comment type="caution">
    <text evidence="18">The sequence shown here is derived from an EMBL/GenBank/DDBJ whole genome shotgun (WGS) entry which is preliminary data.</text>
</comment>
<accession>A0A8H5HAZ9</accession>
<comment type="similarity">
    <text evidence="4">Belongs to the PDCD5 family.</text>
</comment>
<dbReference type="InterPro" id="IPR006166">
    <property type="entry name" value="ERCC4_domain"/>
</dbReference>
<evidence type="ECO:0000259" key="17">
    <source>
        <dbReference type="SMART" id="SM00891"/>
    </source>
</evidence>
<evidence type="ECO:0000256" key="5">
    <source>
        <dbReference type="ARBA" id="ARBA00022722"/>
    </source>
</evidence>
<dbReference type="GO" id="GO:0046872">
    <property type="term" value="F:metal ion binding"/>
    <property type="evidence" value="ECO:0007669"/>
    <property type="project" value="UniProtKB-UniRule"/>
</dbReference>
<comment type="subcellular location">
    <subcellularLocation>
        <location evidence="2 15">Nucleus</location>
    </subcellularLocation>
</comment>
<dbReference type="GO" id="GO:0005634">
    <property type="term" value="C:nucleus"/>
    <property type="evidence" value="ECO:0007669"/>
    <property type="project" value="UniProtKB-SubCell"/>
</dbReference>
<evidence type="ECO:0000313" key="18">
    <source>
        <dbReference type="EMBL" id="KAF5379924.1"/>
    </source>
</evidence>
<dbReference type="GO" id="GO:0003677">
    <property type="term" value="F:DNA binding"/>
    <property type="evidence" value="ECO:0007669"/>
    <property type="project" value="UniProtKB-UniRule"/>
</dbReference>
<evidence type="ECO:0000256" key="16">
    <source>
        <dbReference type="SAM" id="MobiDB-lite"/>
    </source>
</evidence>
<keyword evidence="8 15" id="KW-0227">DNA damage</keyword>
<evidence type="ECO:0000256" key="6">
    <source>
        <dbReference type="ARBA" id="ARBA00022723"/>
    </source>
</evidence>
<comment type="function">
    <text evidence="15">Interacts with EME1 to form a DNA structure-specific endonuclease with substrate preference for branched DNA structures with a 5'-end at the branch nick. Typical substrates include 3'-flap structures, D-loops, replication forks and nicked Holliday junctions. May be required in mitosis for the processing of stalled or collapsed replication fork intermediates. May be required in meiosis for the repair of meiosis-specific double strand breaks subsequent to single-end invasion (SEI).</text>
</comment>
<dbReference type="SUPFAM" id="SSF52980">
    <property type="entry name" value="Restriction endonuclease-like"/>
    <property type="match status" value="1"/>
</dbReference>
<dbReference type="EMBL" id="JAACJN010000067">
    <property type="protein sequence ID" value="KAF5379924.1"/>
    <property type="molecule type" value="Genomic_DNA"/>
</dbReference>
<dbReference type="InterPro" id="IPR011335">
    <property type="entry name" value="Restrct_endonuc-II-like"/>
</dbReference>
<keyword evidence="9 15" id="KW-0378">Hydrolase</keyword>
<dbReference type="AlphaFoldDB" id="A0A8H5HAZ9"/>
<evidence type="ECO:0000256" key="1">
    <source>
        <dbReference type="ARBA" id="ARBA00001946"/>
    </source>
</evidence>
<dbReference type="Proteomes" id="UP000518752">
    <property type="component" value="Unassembled WGS sequence"/>
</dbReference>
<dbReference type="GO" id="GO:0031573">
    <property type="term" value="P:mitotic intra-S DNA damage checkpoint signaling"/>
    <property type="evidence" value="ECO:0007669"/>
    <property type="project" value="TreeGrafter"/>
</dbReference>
<evidence type="ECO:0000313" key="19">
    <source>
        <dbReference type="Proteomes" id="UP000518752"/>
    </source>
</evidence>
<feature type="region of interest" description="Disordered" evidence="16">
    <location>
        <begin position="233"/>
        <end position="255"/>
    </location>
</feature>
<organism evidence="18 19">
    <name type="scientific">Collybiopsis confluens</name>
    <dbReference type="NCBI Taxonomy" id="2823264"/>
    <lineage>
        <taxon>Eukaryota</taxon>
        <taxon>Fungi</taxon>
        <taxon>Dikarya</taxon>
        <taxon>Basidiomycota</taxon>
        <taxon>Agaricomycotina</taxon>
        <taxon>Agaricomycetes</taxon>
        <taxon>Agaricomycetidae</taxon>
        <taxon>Agaricales</taxon>
        <taxon>Marasmiineae</taxon>
        <taxon>Omphalotaceae</taxon>
        <taxon>Collybiopsis</taxon>
    </lineage>
</organism>
<evidence type="ECO:0000256" key="4">
    <source>
        <dbReference type="ARBA" id="ARBA00010490"/>
    </source>
</evidence>
<name>A0A8H5HAZ9_9AGAR</name>
<sequence length="824" mass="93493">MDQNQTPDGAQGTQKAAEEAERRAQEEELRRNMMATVLDNGARERLSRISLVSPERSRQIETILLRMAQSGQLRGRVTEDQLIELLDQVRLPYCLAEGIHELIIKARWKVPKQRRRSSKEGRTTTMTLTFEFVILCNTFSLRVTALATARFVSLHAAEETQDTSLGYLAPQLMPPKINKCKNPVYYSALIELRDAADPSRKKHEDLSTPEDAFKVPFVGKTLVAALSEKLRSTHPTSADPMIPIPNPKPAQKAPGRPRNTFAMADISTPVISQVTPTSQSQVQSSSDVFQFCYLSRDDQVETRVRYIEEAYLEVKLTSGPGYYIEFPRSCRHRVLQEIAYQMPQANTIRGYLPMDIGDAHYPESTLPLDWQNRSAAAPIPGSSRLKRSATDIIAADIAQASSSVVRRSQTMSDMPPPSYVPISASASTSQIPLRRTDSTPTGTQSSPKRRTQTQAARPRPRLSHALAPPPADFDIDIEDPYASADHVDFPDFQPTRIPWDQCDVFLLLDTREIKSQVDRSGIYDGLVRQGVKVIRRSLNVGDVSWIAKRKPEFCDGSEHDEIALDCILERKRIDDLSASIEDGRFHDQKVGLFVACGELSLTFTISGSLTEIDLEQAGVSEELERLDIDTAITETSDTDRFHVKETRSIHDTIKFYVRLHKEVVLRYQHQDLYVIPSELVKRHSYLKFQKELRRKYPEKDHLLSYNAFSSLNLKSGFITVRETWAKMILCFPRMSAEKAGFLIHYFPTPASMYRACLKAVERQRQDDEDAEVEERRTGKPRKKKDIFVAEEFLKDFGGNTDRNIGRALSKNIFRVMMQRGEYTT</sequence>
<dbReference type="GO" id="GO:0008821">
    <property type="term" value="F:crossover junction DNA endonuclease activity"/>
    <property type="evidence" value="ECO:0007669"/>
    <property type="project" value="UniProtKB-UniRule"/>
</dbReference>
<keyword evidence="7 15" id="KW-0255">Endonuclease</keyword>
<feature type="domain" description="ERCC4" evidence="17">
    <location>
        <begin position="505"/>
        <end position="605"/>
    </location>
</feature>
<keyword evidence="13 15" id="KW-0539">Nucleus</keyword>
<evidence type="ECO:0000256" key="12">
    <source>
        <dbReference type="ARBA" id="ARBA00023204"/>
    </source>
</evidence>
<comment type="cofactor">
    <cofactor evidence="1 15">
        <name>Mg(2+)</name>
        <dbReference type="ChEBI" id="CHEBI:18420"/>
    </cofactor>
</comment>
<keyword evidence="10 15" id="KW-0460">Magnesium</keyword>
<evidence type="ECO:0000256" key="15">
    <source>
        <dbReference type="RuleBase" id="RU369042"/>
    </source>
</evidence>
<dbReference type="SUPFAM" id="SSF46950">
    <property type="entry name" value="Double-stranded DNA-binding domain"/>
    <property type="match status" value="1"/>
</dbReference>
<dbReference type="CDD" id="cd20074">
    <property type="entry name" value="XPF_nuclease_Mus81"/>
    <property type="match status" value="1"/>
</dbReference>
<proteinExistence type="inferred from homology"/>
<evidence type="ECO:0000256" key="10">
    <source>
        <dbReference type="ARBA" id="ARBA00022842"/>
    </source>
</evidence>